<dbReference type="Proteomes" id="UP001501183">
    <property type="component" value="Unassembled WGS sequence"/>
</dbReference>
<gene>
    <name evidence="1" type="ORF">GCM10023094_11390</name>
</gene>
<accession>A0ABP8NVD7</accession>
<name>A0ABP8NVD7_9NOCA</name>
<reference evidence="2" key="1">
    <citation type="journal article" date="2019" name="Int. J. Syst. Evol. Microbiol.">
        <title>The Global Catalogue of Microorganisms (GCM) 10K type strain sequencing project: providing services to taxonomists for standard genome sequencing and annotation.</title>
        <authorList>
            <consortium name="The Broad Institute Genomics Platform"/>
            <consortium name="The Broad Institute Genome Sequencing Center for Infectious Disease"/>
            <person name="Wu L."/>
            <person name="Ma J."/>
        </authorList>
    </citation>
    <scope>NUCLEOTIDE SEQUENCE [LARGE SCALE GENOMIC DNA]</scope>
    <source>
        <strain evidence="2">JCM 32206</strain>
    </source>
</reference>
<dbReference type="RefSeq" id="WP_345342805.1">
    <property type="nucleotide sequence ID" value="NZ_BAABFB010000024.1"/>
</dbReference>
<sequence>MTTKDQVTIVAGGASGLGLRPRGIVTIAPGTSDTPTLQGVPEGIRDSLGSQVPQTFCPSRRAVFGSRVGEISGNPMLNGEVIGL</sequence>
<evidence type="ECO:0000313" key="1">
    <source>
        <dbReference type="EMBL" id="GAA4474914.1"/>
    </source>
</evidence>
<organism evidence="1 2">
    <name type="scientific">Rhodococcus olei</name>
    <dbReference type="NCBI Taxonomy" id="2161675"/>
    <lineage>
        <taxon>Bacteria</taxon>
        <taxon>Bacillati</taxon>
        <taxon>Actinomycetota</taxon>
        <taxon>Actinomycetes</taxon>
        <taxon>Mycobacteriales</taxon>
        <taxon>Nocardiaceae</taxon>
        <taxon>Rhodococcus</taxon>
    </lineage>
</organism>
<proteinExistence type="predicted"/>
<comment type="caution">
    <text evidence="1">The sequence shown here is derived from an EMBL/GenBank/DDBJ whole genome shotgun (WGS) entry which is preliminary data.</text>
</comment>
<protein>
    <submittedName>
        <fullName evidence="1">Uncharacterized protein</fullName>
    </submittedName>
</protein>
<keyword evidence="2" id="KW-1185">Reference proteome</keyword>
<evidence type="ECO:0000313" key="2">
    <source>
        <dbReference type="Proteomes" id="UP001501183"/>
    </source>
</evidence>
<dbReference type="EMBL" id="BAABFB010000024">
    <property type="protein sequence ID" value="GAA4474914.1"/>
    <property type="molecule type" value="Genomic_DNA"/>
</dbReference>